<dbReference type="Gene3D" id="3.40.50.12580">
    <property type="match status" value="1"/>
</dbReference>
<protein>
    <recommendedName>
        <fullName evidence="3">UDP-N-acetylglucosamine 2-epimerase domain-containing protein</fullName>
    </recommendedName>
</protein>
<dbReference type="Pfam" id="PF04464">
    <property type="entry name" value="Glyphos_transf"/>
    <property type="match status" value="1"/>
</dbReference>
<accession>A0A537LFG4</accession>
<dbReference type="SUPFAM" id="SSF53756">
    <property type="entry name" value="UDP-Glycosyltransferase/glycogen phosphorylase"/>
    <property type="match status" value="1"/>
</dbReference>
<evidence type="ECO:0000313" key="1">
    <source>
        <dbReference type="EMBL" id="TMJ06754.1"/>
    </source>
</evidence>
<dbReference type="GO" id="GO:0016020">
    <property type="term" value="C:membrane"/>
    <property type="evidence" value="ECO:0007669"/>
    <property type="project" value="InterPro"/>
</dbReference>
<evidence type="ECO:0008006" key="3">
    <source>
        <dbReference type="Google" id="ProtNLM"/>
    </source>
</evidence>
<evidence type="ECO:0000313" key="2">
    <source>
        <dbReference type="Proteomes" id="UP000319353"/>
    </source>
</evidence>
<dbReference type="InterPro" id="IPR043148">
    <property type="entry name" value="TagF_C"/>
</dbReference>
<dbReference type="EMBL" id="VBAL01000009">
    <property type="protein sequence ID" value="TMJ06754.1"/>
    <property type="molecule type" value="Genomic_DNA"/>
</dbReference>
<proteinExistence type="predicted"/>
<name>A0A537LFG4_9BACT</name>
<reference evidence="1 2" key="1">
    <citation type="journal article" date="2019" name="Nat. Microbiol.">
        <title>Mediterranean grassland soil C-N compound turnover is dependent on rainfall and depth, and is mediated by genomically divergent microorganisms.</title>
        <authorList>
            <person name="Diamond S."/>
            <person name="Andeer P.F."/>
            <person name="Li Z."/>
            <person name="Crits-Christoph A."/>
            <person name="Burstein D."/>
            <person name="Anantharaman K."/>
            <person name="Lane K.R."/>
            <person name="Thomas B.C."/>
            <person name="Pan C."/>
            <person name="Northen T.R."/>
            <person name="Banfield J.F."/>
        </authorList>
    </citation>
    <scope>NUCLEOTIDE SEQUENCE [LARGE SCALE GENOMIC DNA]</scope>
    <source>
        <strain evidence="1">NP_4</strain>
    </source>
</reference>
<gene>
    <name evidence="1" type="ORF">E6H01_00710</name>
</gene>
<dbReference type="GO" id="GO:0047355">
    <property type="term" value="F:CDP-glycerol glycerophosphotransferase activity"/>
    <property type="evidence" value="ECO:0007669"/>
    <property type="project" value="InterPro"/>
</dbReference>
<dbReference type="AlphaFoldDB" id="A0A537LFG4"/>
<dbReference type="Proteomes" id="UP000319353">
    <property type="component" value="Unassembled WGS sequence"/>
</dbReference>
<comment type="caution">
    <text evidence="1">The sequence shown here is derived from an EMBL/GenBank/DDBJ whole genome shotgun (WGS) entry which is preliminary data.</text>
</comment>
<organism evidence="1 2">
    <name type="scientific">Candidatus Segetimicrobium genomatis</name>
    <dbReference type="NCBI Taxonomy" id="2569760"/>
    <lineage>
        <taxon>Bacteria</taxon>
        <taxon>Bacillati</taxon>
        <taxon>Candidatus Sysuimicrobiota</taxon>
        <taxon>Candidatus Sysuimicrobiia</taxon>
        <taxon>Candidatus Sysuimicrobiales</taxon>
        <taxon>Candidatus Segetimicrobiaceae</taxon>
        <taxon>Candidatus Segetimicrobium</taxon>
    </lineage>
</organism>
<dbReference type="InterPro" id="IPR007554">
    <property type="entry name" value="Glycerophosphate_synth"/>
</dbReference>
<sequence length="641" mass="68785">MEAVVMLTRARPTGPSLVVVDVAWVRARGVLEWHARQVVGRLGARGRRADGLPRVLLHVPPGHGPGVRWPAGARVVRAVDRLSSSQLRNIHERVFARSFELIRGPTGNVFPEVCGVSLGALNLETIQMYLASFGVLSTALDDLLGEGAVTACHIVSADVGFAGALERQVAGRANTISTWPPRRLLELTRWAGSKSAALRFVGYRRAEQAARGAMAALLREQGPGGARPRVLIVSQSTPLAQTFDAVEGALAQAGIGPVMRLDFCAPTTGARESSGTVCRCGAPGALGFKAGLLRAQWSDVTREIRSRVAPAASEVSSEAPLIEGLVGRLYESAFDVQARHLWAADTALELLQPDVVVVGPDQAWESQAFVQLARRRGIPSLSVQDGVAGDVPWWWSLTADRLAATSQHLVQMLVRHGVPPERCRVTGQPRYDFLARSGPDDQRTARAALGLDPSTFAVLFAAQWMHGPDYVWGVLSALLAVPGIHVMLRPHPSDPRDLWERLMREHASNRMTLHRAGDSFGLVRACDALVTQHSTVVLEAALLGKPVIIADFGGRSGSADFVEAGIATAVRGLEELTREVQRLVSAAYMHTAKPARSGEALDALLGPVDGRAGERVAILIAKALQRTPRAAARRPVAVVER</sequence>